<feature type="compositionally biased region" description="Low complexity" evidence="1">
    <location>
        <begin position="71"/>
        <end position="83"/>
    </location>
</feature>
<evidence type="ECO:0000313" key="3">
    <source>
        <dbReference type="Proteomes" id="UP000298652"/>
    </source>
</evidence>
<keyword evidence="3" id="KW-1185">Reference proteome</keyword>
<dbReference type="Gramene" id="TKV93359">
    <property type="protein sequence ID" value="TKV93359"/>
    <property type="gene ID" value="SEVIR_9G220950v2"/>
</dbReference>
<dbReference type="AlphaFoldDB" id="A0A4U6SWS8"/>
<feature type="region of interest" description="Disordered" evidence="1">
    <location>
        <begin position="1"/>
        <end position="50"/>
    </location>
</feature>
<feature type="compositionally biased region" description="Polar residues" evidence="1">
    <location>
        <begin position="111"/>
        <end position="122"/>
    </location>
</feature>
<dbReference type="Proteomes" id="UP000298652">
    <property type="component" value="Chromosome 9"/>
</dbReference>
<proteinExistence type="predicted"/>
<protein>
    <submittedName>
        <fullName evidence="2">Uncharacterized protein</fullName>
    </submittedName>
</protein>
<feature type="compositionally biased region" description="Polar residues" evidence="1">
    <location>
        <begin position="30"/>
        <end position="42"/>
    </location>
</feature>
<dbReference type="EMBL" id="CM016560">
    <property type="protein sequence ID" value="TKV93359.1"/>
    <property type="molecule type" value="Genomic_DNA"/>
</dbReference>
<evidence type="ECO:0000256" key="1">
    <source>
        <dbReference type="SAM" id="MobiDB-lite"/>
    </source>
</evidence>
<name>A0A4U6SWS8_SETVI</name>
<reference evidence="2" key="1">
    <citation type="submission" date="2019-03" db="EMBL/GenBank/DDBJ databases">
        <title>WGS assembly of Setaria viridis.</title>
        <authorList>
            <person name="Huang P."/>
            <person name="Jenkins J."/>
            <person name="Grimwood J."/>
            <person name="Barry K."/>
            <person name="Healey A."/>
            <person name="Mamidi S."/>
            <person name="Sreedasyam A."/>
            <person name="Shu S."/>
            <person name="Feldman M."/>
            <person name="Wu J."/>
            <person name="Yu Y."/>
            <person name="Chen C."/>
            <person name="Johnson J."/>
            <person name="Rokhsar D."/>
            <person name="Baxter I."/>
            <person name="Schmutz J."/>
            <person name="Brutnell T."/>
            <person name="Kellogg E."/>
        </authorList>
    </citation>
    <scope>NUCLEOTIDE SEQUENCE [LARGE SCALE GENOMIC DNA]</scope>
</reference>
<accession>A0A4U6SWS8</accession>
<sequence>MRAGASGVEGSSKRIKPAREGAVGRLGASRPSSSRQANNSTIAGRGPRGFNQQVAQAADLLQLSCAIKQVQHQARAPTQAAAASTHGPSKELSPGNRPANRELQGKFTRTGPASSWTAPRVD</sequence>
<organism evidence="2 3">
    <name type="scientific">Setaria viridis</name>
    <name type="common">Green bristlegrass</name>
    <name type="synonym">Setaria italica subsp. viridis</name>
    <dbReference type="NCBI Taxonomy" id="4556"/>
    <lineage>
        <taxon>Eukaryota</taxon>
        <taxon>Viridiplantae</taxon>
        <taxon>Streptophyta</taxon>
        <taxon>Embryophyta</taxon>
        <taxon>Tracheophyta</taxon>
        <taxon>Spermatophyta</taxon>
        <taxon>Magnoliopsida</taxon>
        <taxon>Liliopsida</taxon>
        <taxon>Poales</taxon>
        <taxon>Poaceae</taxon>
        <taxon>PACMAD clade</taxon>
        <taxon>Panicoideae</taxon>
        <taxon>Panicodae</taxon>
        <taxon>Paniceae</taxon>
        <taxon>Cenchrinae</taxon>
        <taxon>Setaria</taxon>
    </lineage>
</organism>
<feature type="region of interest" description="Disordered" evidence="1">
    <location>
        <begin position="70"/>
        <end position="122"/>
    </location>
</feature>
<evidence type="ECO:0000313" key="2">
    <source>
        <dbReference type="EMBL" id="TKV93359.1"/>
    </source>
</evidence>
<gene>
    <name evidence="2" type="ORF">SEVIR_9G220950v2</name>
</gene>